<organism evidence="2 3">
    <name type="scientific">Kinneretia aquatilis</name>
    <dbReference type="NCBI Taxonomy" id="2070761"/>
    <lineage>
        <taxon>Bacteria</taxon>
        <taxon>Pseudomonadati</taxon>
        <taxon>Pseudomonadota</taxon>
        <taxon>Betaproteobacteria</taxon>
        <taxon>Burkholderiales</taxon>
        <taxon>Sphaerotilaceae</taxon>
        <taxon>Roseateles</taxon>
    </lineage>
</organism>
<accession>A0A2N8L3J0</accession>
<dbReference type="RefSeq" id="WP_102766405.1">
    <property type="nucleotide sequence ID" value="NZ_CP124551.1"/>
</dbReference>
<evidence type="ECO:0000259" key="1">
    <source>
        <dbReference type="Pfam" id="PF12680"/>
    </source>
</evidence>
<keyword evidence="2" id="KW-0413">Isomerase</keyword>
<dbReference type="Pfam" id="PF12680">
    <property type="entry name" value="SnoaL_2"/>
    <property type="match status" value="1"/>
</dbReference>
<reference evidence="2 3" key="1">
    <citation type="submission" date="2018-01" db="EMBL/GenBank/DDBJ databases">
        <title>Draft genome sequence of Paucibacter aquatile CR182 isolated from freshwater of the Nakdong River.</title>
        <authorList>
            <person name="Choi A."/>
            <person name="Chung E.J."/>
        </authorList>
    </citation>
    <scope>NUCLEOTIDE SEQUENCE [LARGE SCALE GENOMIC DNA]</scope>
    <source>
        <strain evidence="2 3">CR182</strain>
    </source>
</reference>
<dbReference type="EMBL" id="POSP01000001">
    <property type="protein sequence ID" value="PND40271.1"/>
    <property type="molecule type" value="Genomic_DNA"/>
</dbReference>
<dbReference type="InterPro" id="IPR032710">
    <property type="entry name" value="NTF2-like_dom_sf"/>
</dbReference>
<protein>
    <submittedName>
        <fullName evidence="2">Steroid delta-isomerase</fullName>
    </submittedName>
</protein>
<dbReference type="InterPro" id="IPR008317">
    <property type="entry name" value="UCP030561"/>
</dbReference>
<dbReference type="InterPro" id="IPR037401">
    <property type="entry name" value="SnoaL-like"/>
</dbReference>
<dbReference type="Gene3D" id="3.10.450.50">
    <property type="match status" value="1"/>
</dbReference>
<evidence type="ECO:0000313" key="2">
    <source>
        <dbReference type="EMBL" id="PND40271.1"/>
    </source>
</evidence>
<dbReference type="OrthoDB" id="9799296at2"/>
<dbReference type="AlphaFoldDB" id="A0A2N8L3J0"/>
<name>A0A2N8L3J0_9BURK</name>
<gene>
    <name evidence="2" type="ORF">C1O66_02500</name>
</gene>
<dbReference type="Proteomes" id="UP000235916">
    <property type="component" value="Unassembled WGS sequence"/>
</dbReference>
<sequence length="125" mass="14004">MDHLSPLAVVQAQLDAYNARDMERLLATYAPDAEQFQLHGERLAQGHAELRARFQLRFAEPDLHAQLVSRTVMGAMVVDSELITRNLPEGLAQVELLCIYEVREGLIRKASFHTGATRRLLPPSA</sequence>
<dbReference type="GO" id="GO:0016853">
    <property type="term" value="F:isomerase activity"/>
    <property type="evidence" value="ECO:0007669"/>
    <property type="project" value="UniProtKB-KW"/>
</dbReference>
<dbReference type="PIRSF" id="PIRSF030561">
    <property type="entry name" value="UCP030561"/>
    <property type="match status" value="1"/>
</dbReference>
<dbReference type="SUPFAM" id="SSF54427">
    <property type="entry name" value="NTF2-like"/>
    <property type="match status" value="1"/>
</dbReference>
<evidence type="ECO:0000313" key="3">
    <source>
        <dbReference type="Proteomes" id="UP000235916"/>
    </source>
</evidence>
<keyword evidence="3" id="KW-1185">Reference proteome</keyword>
<proteinExistence type="predicted"/>
<comment type="caution">
    <text evidence="2">The sequence shown here is derived from an EMBL/GenBank/DDBJ whole genome shotgun (WGS) entry which is preliminary data.</text>
</comment>
<feature type="domain" description="SnoaL-like" evidence="1">
    <location>
        <begin position="10"/>
        <end position="108"/>
    </location>
</feature>